<comment type="similarity">
    <text evidence="1">In the C-terminal section; belongs to the class-I pyridoxal-phosphate-dependent aminotransferase family.</text>
</comment>
<keyword evidence="5" id="KW-0804">Transcription</keyword>
<dbReference type="RefSeq" id="WP_093973959.1">
    <property type="nucleotide sequence ID" value="NZ_FXXQ01000006.1"/>
</dbReference>
<dbReference type="InterPro" id="IPR015421">
    <property type="entry name" value="PyrdxlP-dep_Trfase_major"/>
</dbReference>
<dbReference type="GO" id="GO:0003677">
    <property type="term" value="F:DNA binding"/>
    <property type="evidence" value="ECO:0007669"/>
    <property type="project" value="UniProtKB-KW"/>
</dbReference>
<dbReference type="OrthoDB" id="9808770at2"/>
<keyword evidence="4" id="KW-0238">DNA-binding</keyword>
<dbReference type="CDD" id="cd00609">
    <property type="entry name" value="AAT_like"/>
    <property type="match status" value="1"/>
</dbReference>
<evidence type="ECO:0000259" key="6">
    <source>
        <dbReference type="PROSITE" id="PS50949"/>
    </source>
</evidence>
<evidence type="ECO:0000256" key="1">
    <source>
        <dbReference type="ARBA" id="ARBA00005384"/>
    </source>
</evidence>
<dbReference type="SUPFAM" id="SSF46785">
    <property type="entry name" value="Winged helix' DNA-binding domain"/>
    <property type="match status" value="1"/>
</dbReference>
<dbReference type="AlphaFoldDB" id="A0A238J1F3"/>
<accession>A0A238J1F3</accession>
<evidence type="ECO:0000256" key="4">
    <source>
        <dbReference type="ARBA" id="ARBA00023125"/>
    </source>
</evidence>
<organism evidence="7 8">
    <name type="scientific">Boseongicola aestuarii</name>
    <dbReference type="NCBI Taxonomy" id="1470561"/>
    <lineage>
        <taxon>Bacteria</taxon>
        <taxon>Pseudomonadati</taxon>
        <taxon>Pseudomonadota</taxon>
        <taxon>Alphaproteobacteria</taxon>
        <taxon>Rhodobacterales</taxon>
        <taxon>Paracoccaceae</taxon>
        <taxon>Boseongicola</taxon>
    </lineage>
</organism>
<dbReference type="Pfam" id="PF00155">
    <property type="entry name" value="Aminotran_1_2"/>
    <property type="match status" value="1"/>
</dbReference>
<dbReference type="Pfam" id="PF00392">
    <property type="entry name" value="GntR"/>
    <property type="match status" value="1"/>
</dbReference>
<keyword evidence="3" id="KW-0805">Transcription regulation</keyword>
<dbReference type="InterPro" id="IPR051446">
    <property type="entry name" value="HTH_trans_reg/aminotransferase"/>
</dbReference>
<name>A0A238J1F3_9RHOB</name>
<evidence type="ECO:0000313" key="8">
    <source>
        <dbReference type="Proteomes" id="UP000201838"/>
    </source>
</evidence>
<evidence type="ECO:0000256" key="5">
    <source>
        <dbReference type="ARBA" id="ARBA00023163"/>
    </source>
</evidence>
<keyword evidence="8" id="KW-1185">Reference proteome</keyword>
<dbReference type="PANTHER" id="PTHR46577:SF1">
    <property type="entry name" value="HTH-TYPE TRANSCRIPTIONAL REGULATORY PROTEIN GABR"/>
    <property type="match status" value="1"/>
</dbReference>
<dbReference type="InterPro" id="IPR004839">
    <property type="entry name" value="Aminotransferase_I/II_large"/>
</dbReference>
<dbReference type="EMBL" id="FXXQ01000006">
    <property type="protein sequence ID" value="SMX24005.1"/>
    <property type="molecule type" value="Genomic_DNA"/>
</dbReference>
<evidence type="ECO:0000256" key="3">
    <source>
        <dbReference type="ARBA" id="ARBA00023015"/>
    </source>
</evidence>
<dbReference type="GO" id="GO:0030170">
    <property type="term" value="F:pyridoxal phosphate binding"/>
    <property type="evidence" value="ECO:0007669"/>
    <property type="project" value="InterPro"/>
</dbReference>
<dbReference type="PROSITE" id="PS50949">
    <property type="entry name" value="HTH_GNTR"/>
    <property type="match status" value="1"/>
</dbReference>
<keyword evidence="2" id="KW-0663">Pyridoxal phosphate</keyword>
<sequence length="488" mass="55050">MAVHLDTFYLDPDQDSTLQHRIKRAVVEGILSGRYRPGERMPSSRMLAKHLNISRITVTIAYTDLVADDYLVARGRSGYFVSDTAPSSPNFELPSEDSDSTFDWSRILNHRPPPASSITRPDNWQSYPYPFIYGQSDQSLFDHQNWRLCALQALGQRDFAALTLDQYERDDPKLIEYIQRNITTRRGIRARPENILVTMGAQNALWLTAQLLLTQRRIAVIENPGYRGFREILGETRCRTVEVDVDEDGLPPDKLPEQIDVVFTTPSHHSPTNASMPLERRKELLRLAGEKGFVIVEDDYEFELAFKRSPSPTLKSLDEAGCVVYIGSFSKSLFPGLRLGFMVAPTALIEQARALRSTIMRHPPWHIQRNAANFLSLGHYNAQINRMRKAYQRRRQAMEAAIEDCGLTYAVPAVSGGSCFWMKAPEGVDTEDLALALRTKGVVLEPGRSFYPPGQGPSNMYRLAYSSIATAKIPRGIELIAEEIANLD</sequence>
<dbReference type="InterPro" id="IPR036390">
    <property type="entry name" value="WH_DNA-bd_sf"/>
</dbReference>
<feature type="domain" description="HTH gntR-type" evidence="6">
    <location>
        <begin position="16"/>
        <end position="84"/>
    </location>
</feature>
<reference evidence="7 8" key="1">
    <citation type="submission" date="2017-05" db="EMBL/GenBank/DDBJ databases">
        <authorList>
            <person name="Song R."/>
            <person name="Chenine A.L."/>
            <person name="Ruprecht R.M."/>
        </authorList>
    </citation>
    <scope>NUCLEOTIDE SEQUENCE [LARGE SCALE GENOMIC DNA]</scope>
    <source>
        <strain evidence="7 8">CECT 8489</strain>
    </source>
</reference>
<dbReference type="PANTHER" id="PTHR46577">
    <property type="entry name" value="HTH-TYPE TRANSCRIPTIONAL REGULATORY PROTEIN GABR"/>
    <property type="match status" value="1"/>
</dbReference>
<dbReference type="CDD" id="cd07377">
    <property type="entry name" value="WHTH_GntR"/>
    <property type="match status" value="1"/>
</dbReference>
<gene>
    <name evidence="7" type="primary">gabR</name>
    <name evidence="7" type="ORF">BOA8489_02119</name>
</gene>
<dbReference type="InterPro" id="IPR015424">
    <property type="entry name" value="PyrdxlP-dep_Trfase"/>
</dbReference>
<dbReference type="InterPro" id="IPR000524">
    <property type="entry name" value="Tscrpt_reg_HTH_GntR"/>
</dbReference>
<dbReference type="InterPro" id="IPR036388">
    <property type="entry name" value="WH-like_DNA-bd_sf"/>
</dbReference>
<dbReference type="SMART" id="SM00345">
    <property type="entry name" value="HTH_GNTR"/>
    <property type="match status" value="1"/>
</dbReference>
<dbReference type="Gene3D" id="3.40.640.10">
    <property type="entry name" value="Type I PLP-dependent aspartate aminotransferase-like (Major domain)"/>
    <property type="match status" value="1"/>
</dbReference>
<dbReference type="Proteomes" id="UP000201838">
    <property type="component" value="Unassembled WGS sequence"/>
</dbReference>
<dbReference type="Gene3D" id="1.10.10.10">
    <property type="entry name" value="Winged helix-like DNA-binding domain superfamily/Winged helix DNA-binding domain"/>
    <property type="match status" value="1"/>
</dbReference>
<evidence type="ECO:0000313" key="7">
    <source>
        <dbReference type="EMBL" id="SMX24005.1"/>
    </source>
</evidence>
<dbReference type="SUPFAM" id="SSF53383">
    <property type="entry name" value="PLP-dependent transferases"/>
    <property type="match status" value="1"/>
</dbReference>
<evidence type="ECO:0000256" key="2">
    <source>
        <dbReference type="ARBA" id="ARBA00022898"/>
    </source>
</evidence>
<dbReference type="GO" id="GO:0003700">
    <property type="term" value="F:DNA-binding transcription factor activity"/>
    <property type="evidence" value="ECO:0007669"/>
    <property type="project" value="InterPro"/>
</dbReference>
<protein>
    <submittedName>
        <fullName evidence="7">HTH-type transcriptional regulatory protein GabR</fullName>
    </submittedName>
</protein>
<proteinExistence type="inferred from homology"/>